<keyword evidence="2 3" id="KW-0786">Thiamine pyrophosphate</keyword>
<dbReference type="InterPro" id="IPR011766">
    <property type="entry name" value="TPP_enzyme_TPP-bd"/>
</dbReference>
<dbReference type="GO" id="GO:0050660">
    <property type="term" value="F:flavin adenine dinucleotide binding"/>
    <property type="evidence" value="ECO:0007669"/>
    <property type="project" value="TreeGrafter"/>
</dbReference>
<comment type="caution">
    <text evidence="7">The sequence shown here is derived from an EMBL/GenBank/DDBJ whole genome shotgun (WGS) entry which is preliminary data.</text>
</comment>
<evidence type="ECO:0000259" key="4">
    <source>
        <dbReference type="Pfam" id="PF00205"/>
    </source>
</evidence>
<dbReference type="EMBL" id="QGGY01000001">
    <property type="protein sequence ID" value="PWJ78644.1"/>
    <property type="molecule type" value="Genomic_DNA"/>
</dbReference>
<dbReference type="Gene3D" id="3.40.50.1220">
    <property type="entry name" value="TPP-binding domain"/>
    <property type="match status" value="1"/>
</dbReference>
<gene>
    <name evidence="7" type="ORF">C7383_10112</name>
</gene>
<dbReference type="GO" id="GO:0009099">
    <property type="term" value="P:L-valine biosynthetic process"/>
    <property type="evidence" value="ECO:0007669"/>
    <property type="project" value="TreeGrafter"/>
</dbReference>
<evidence type="ECO:0000256" key="3">
    <source>
        <dbReference type="RuleBase" id="RU362132"/>
    </source>
</evidence>
<evidence type="ECO:0000259" key="5">
    <source>
        <dbReference type="Pfam" id="PF02775"/>
    </source>
</evidence>
<dbReference type="PANTHER" id="PTHR18968">
    <property type="entry name" value="THIAMINE PYROPHOSPHATE ENZYMES"/>
    <property type="match status" value="1"/>
</dbReference>
<proteinExistence type="inferred from homology"/>
<evidence type="ECO:0000313" key="8">
    <source>
        <dbReference type="Proteomes" id="UP000245412"/>
    </source>
</evidence>
<evidence type="ECO:0000256" key="1">
    <source>
        <dbReference type="ARBA" id="ARBA00007812"/>
    </source>
</evidence>
<dbReference type="GO" id="GO:0000287">
    <property type="term" value="F:magnesium ion binding"/>
    <property type="evidence" value="ECO:0007669"/>
    <property type="project" value="InterPro"/>
</dbReference>
<dbReference type="Pfam" id="PF02775">
    <property type="entry name" value="TPP_enzyme_C"/>
    <property type="match status" value="1"/>
</dbReference>
<protein>
    <submittedName>
        <fullName evidence="7">Acetolactate synthase-1/2/3 large subunit</fullName>
    </submittedName>
</protein>
<dbReference type="Gene3D" id="3.40.50.970">
    <property type="match status" value="2"/>
</dbReference>
<dbReference type="PANTHER" id="PTHR18968:SF142">
    <property type="entry name" value="ACETOLACTATE SYNTHASE"/>
    <property type="match status" value="1"/>
</dbReference>
<feature type="domain" description="Thiamine pyrophosphate enzyme TPP-binding" evidence="5">
    <location>
        <begin position="403"/>
        <end position="552"/>
    </location>
</feature>
<dbReference type="InterPro" id="IPR045229">
    <property type="entry name" value="TPP_enz"/>
</dbReference>
<feature type="domain" description="Thiamine pyrophosphate enzyme N-terminal TPP-binding" evidence="6">
    <location>
        <begin position="4"/>
        <end position="106"/>
    </location>
</feature>
<dbReference type="SUPFAM" id="SSF52467">
    <property type="entry name" value="DHS-like NAD/FAD-binding domain"/>
    <property type="match status" value="1"/>
</dbReference>
<dbReference type="InterPro" id="IPR012001">
    <property type="entry name" value="Thiamin_PyroP_enz_TPP-bd_dom"/>
</dbReference>
<dbReference type="Pfam" id="PF00205">
    <property type="entry name" value="TPP_enzyme_M"/>
    <property type="match status" value="1"/>
</dbReference>
<dbReference type="FunFam" id="3.40.50.970:FF:000007">
    <property type="entry name" value="Acetolactate synthase"/>
    <property type="match status" value="1"/>
</dbReference>
<sequence length="600" mass="66760">MKQKISDYIAHFLANHGIRHVFTVTGGGAMHLNDALGHHKQLDCIYNHHEQACAIAAEGYTRFSGKLAAVCVTSGPGGTNAVTGVLGGWLDSIPMFILSGQVKRETTIWATDLPLRQLGDQEFNIVDCVKPMTKYACMITDPSSIRYHLEKAFHLACTGRGGPVWLDIPLDIQASLIETEDLEGFDASELNRQEQPAYNPALTQEILKRIETAERPVILAGTGIRLAGAHQEFLKCIEHLNIPVVTAWNAHDVLWNSHSLNCGRPGTVGTRGGNFIVQNCDLLLVLGCRMNIRMVSYNYQDFARDAYKIIVDIDENELKKPTVHPDLPVHADVKDVVEALSNGTYTYNSNQRGWLEWCQYINKKYPAALPEYYKLGKPLNPYAFINELCKELNEKDVVITGNGSACVVTFQAAVIKKGQRYFTNSGCAAMGYGFPAAIGGCIAHENRRTVCIDGDGSFQMNLQELQTVVYNHLNIKIFYLNNNGYHSIRQTQTNLFKPPLVGVCDGNGLSFPDVKKLAYAYGIRYVRIDSLKDIGQKIQEVLDGEDACFCEVVLDPNQSFSPKLSSKVLPDGRIISPPIDDMYPFLAREEYEKNKEMVVE</sequence>
<dbReference type="CDD" id="cd00568">
    <property type="entry name" value="TPP_enzymes"/>
    <property type="match status" value="1"/>
</dbReference>
<evidence type="ECO:0000313" key="7">
    <source>
        <dbReference type="EMBL" id="PWJ78644.1"/>
    </source>
</evidence>
<dbReference type="GO" id="GO:0003984">
    <property type="term" value="F:acetolactate synthase activity"/>
    <property type="evidence" value="ECO:0007669"/>
    <property type="project" value="TreeGrafter"/>
</dbReference>
<dbReference type="InterPro" id="IPR029035">
    <property type="entry name" value="DHS-like_NAD/FAD-binding_dom"/>
</dbReference>
<dbReference type="SUPFAM" id="SSF52518">
    <property type="entry name" value="Thiamin diphosphate-binding fold (THDP-binding)"/>
    <property type="match status" value="2"/>
</dbReference>
<feature type="domain" description="Thiamine pyrophosphate enzyme central" evidence="4">
    <location>
        <begin position="204"/>
        <end position="340"/>
    </location>
</feature>
<dbReference type="GO" id="GO:0009097">
    <property type="term" value="P:isoleucine biosynthetic process"/>
    <property type="evidence" value="ECO:0007669"/>
    <property type="project" value="TreeGrafter"/>
</dbReference>
<evidence type="ECO:0000259" key="6">
    <source>
        <dbReference type="Pfam" id="PF02776"/>
    </source>
</evidence>
<reference evidence="7 8" key="1">
    <citation type="submission" date="2018-05" db="EMBL/GenBank/DDBJ databases">
        <authorList>
            <person name="Goeker M."/>
            <person name="Huntemann M."/>
            <person name="Clum A."/>
            <person name="Pillay M."/>
            <person name="Palaniappan K."/>
            <person name="Varghese N."/>
            <person name="Mikhailova N."/>
            <person name="Stamatis D."/>
            <person name="Reddy T."/>
            <person name="Daum C."/>
            <person name="Shapiro N."/>
            <person name="Ivanova N."/>
            <person name="Kyrpides N."/>
            <person name="Woyke T."/>
        </authorList>
    </citation>
    <scope>NUCLEOTIDE SEQUENCE [LARGE SCALE GENOMIC DNA]</scope>
    <source>
        <strain evidence="7 8">DSM 26524</strain>
    </source>
</reference>
<accession>A0AB73T966</accession>
<dbReference type="InterPro" id="IPR012000">
    <property type="entry name" value="Thiamin_PyroP_enz_cen_dom"/>
</dbReference>
<dbReference type="CDD" id="cd07035">
    <property type="entry name" value="TPP_PYR_POX_like"/>
    <property type="match status" value="1"/>
</dbReference>
<dbReference type="GO" id="GO:0030976">
    <property type="term" value="F:thiamine pyrophosphate binding"/>
    <property type="evidence" value="ECO:0007669"/>
    <property type="project" value="InterPro"/>
</dbReference>
<keyword evidence="8" id="KW-1185">Reference proteome</keyword>
<dbReference type="InterPro" id="IPR029061">
    <property type="entry name" value="THDP-binding"/>
</dbReference>
<dbReference type="RefSeq" id="WP_109624099.1">
    <property type="nucleotide sequence ID" value="NZ_JANKBI010000001.1"/>
</dbReference>
<dbReference type="AlphaFoldDB" id="A0AB73T966"/>
<dbReference type="Proteomes" id="UP000245412">
    <property type="component" value="Unassembled WGS sequence"/>
</dbReference>
<dbReference type="GO" id="GO:0005948">
    <property type="term" value="C:acetolactate synthase complex"/>
    <property type="evidence" value="ECO:0007669"/>
    <property type="project" value="TreeGrafter"/>
</dbReference>
<name>A0AB73T966_9FIRM</name>
<organism evidence="7 8">
    <name type="scientific">Murimonas intestini</name>
    <dbReference type="NCBI Taxonomy" id="1337051"/>
    <lineage>
        <taxon>Bacteria</taxon>
        <taxon>Bacillati</taxon>
        <taxon>Bacillota</taxon>
        <taxon>Clostridia</taxon>
        <taxon>Lachnospirales</taxon>
        <taxon>Lachnospiraceae</taxon>
        <taxon>Murimonas</taxon>
    </lineage>
</organism>
<dbReference type="Pfam" id="PF02776">
    <property type="entry name" value="TPP_enzyme_N"/>
    <property type="match status" value="1"/>
</dbReference>
<evidence type="ECO:0000256" key="2">
    <source>
        <dbReference type="ARBA" id="ARBA00023052"/>
    </source>
</evidence>
<comment type="similarity">
    <text evidence="1 3">Belongs to the TPP enzyme family.</text>
</comment>